<feature type="region of interest" description="Disordered" evidence="1">
    <location>
        <begin position="551"/>
        <end position="578"/>
    </location>
</feature>
<dbReference type="EMBL" id="CAJSTJ010000119">
    <property type="protein sequence ID" value="CAG7557482.1"/>
    <property type="molecule type" value="Genomic_DNA"/>
</dbReference>
<evidence type="ECO:0000256" key="1">
    <source>
        <dbReference type="SAM" id="MobiDB-lite"/>
    </source>
</evidence>
<feature type="compositionally biased region" description="Low complexity" evidence="1">
    <location>
        <begin position="226"/>
        <end position="248"/>
    </location>
</feature>
<feature type="region of interest" description="Disordered" evidence="1">
    <location>
        <begin position="212"/>
        <end position="266"/>
    </location>
</feature>
<proteinExistence type="predicted"/>
<reference evidence="3" key="1">
    <citation type="submission" date="2021-05" db="EMBL/GenBank/DDBJ databases">
        <authorList>
            <person name="Khan N."/>
        </authorList>
    </citation>
    <scope>NUCLEOTIDE SEQUENCE</scope>
</reference>
<dbReference type="AlphaFoldDB" id="A0A8J2NB59"/>
<name>A0A8J2NB59_FUSEQ</name>
<gene>
    <name evidence="3" type="ORF">FEQUK3_LOCUS3166</name>
</gene>
<evidence type="ECO:0000313" key="4">
    <source>
        <dbReference type="Proteomes" id="UP000693738"/>
    </source>
</evidence>
<feature type="compositionally biased region" description="Low complexity" evidence="1">
    <location>
        <begin position="257"/>
        <end position="266"/>
    </location>
</feature>
<evidence type="ECO:0000259" key="2">
    <source>
        <dbReference type="Pfam" id="PF22893"/>
    </source>
</evidence>
<dbReference type="Pfam" id="PF22893">
    <property type="entry name" value="ULD_2"/>
    <property type="match status" value="1"/>
</dbReference>
<sequence length="578" mass="64353">MVVQDMASLDIAGTAQLGARLAKALDLIKEASVPCTNLDLTKLVAVVNSTSSTLQSLSQPDTTLFKLACINDINTLAATCRVVYEGILVLMTKRAKALEEENHEIGQMTQDKVEHLFSCLMKKSPLSYDAQEWLGPRLSLCEQELKHVKFELVLRFLLGNIAEFQSRAGKRSPGDYEKEHSMRLSADSVATRRISYHQHFTKMREDWMQALEPPRPVESPPEEIKSSASSVTAVAPSPAPEAAPNVASGGSEEDDGYSTSSSVSVYPDPSYGERIRRFLSAVFRRRERCEDWEGEDIEAYIINMGHGERLLSKLDFEEDVIRSSLRKLTSRGLFKKQPELVDQMASLDSADRLELDTAILSMRRQNINEMTLIAMGVKRITAPEKNGSLIPLTPELSLTIYFKVGDKVKPIYVVDPGDTKYTMTYNSCIAFSWMKDSLLSITRFGPYHHTIVNGTYKLCAGKTIITQNNWDSLRRPGMTLKIKTGPPPFPPHPRGPMPVPNFMTGPKSPKVTKEIYQEVNKLLELSRSWTPDAESLKGFGIGHLLRLWTNAIDPDNGDDSDDSSIRSWSSSGSSSIAD</sequence>
<feature type="domain" description="Ubiquitin-like" evidence="2">
    <location>
        <begin position="407"/>
        <end position="484"/>
    </location>
</feature>
<organism evidence="3 4">
    <name type="scientific">Fusarium equiseti</name>
    <name type="common">Fusarium scirpi</name>
    <dbReference type="NCBI Taxonomy" id="61235"/>
    <lineage>
        <taxon>Eukaryota</taxon>
        <taxon>Fungi</taxon>
        <taxon>Dikarya</taxon>
        <taxon>Ascomycota</taxon>
        <taxon>Pezizomycotina</taxon>
        <taxon>Sordariomycetes</taxon>
        <taxon>Hypocreomycetidae</taxon>
        <taxon>Hypocreales</taxon>
        <taxon>Nectriaceae</taxon>
        <taxon>Fusarium</taxon>
        <taxon>Fusarium incarnatum-equiseti species complex</taxon>
    </lineage>
</organism>
<dbReference type="InterPro" id="IPR054464">
    <property type="entry name" value="ULD_fung"/>
</dbReference>
<feature type="compositionally biased region" description="Low complexity" evidence="1">
    <location>
        <begin position="565"/>
        <end position="578"/>
    </location>
</feature>
<protein>
    <recommendedName>
        <fullName evidence="2">Ubiquitin-like domain-containing protein</fullName>
    </recommendedName>
</protein>
<comment type="caution">
    <text evidence="3">The sequence shown here is derived from an EMBL/GenBank/DDBJ whole genome shotgun (WGS) entry which is preliminary data.</text>
</comment>
<dbReference type="Proteomes" id="UP000693738">
    <property type="component" value="Unassembled WGS sequence"/>
</dbReference>
<evidence type="ECO:0000313" key="3">
    <source>
        <dbReference type="EMBL" id="CAG7557482.1"/>
    </source>
</evidence>
<accession>A0A8J2NB59</accession>